<keyword evidence="4" id="KW-0238">DNA-binding</keyword>
<dbReference type="Pfam" id="PF00172">
    <property type="entry name" value="Zn_clus"/>
    <property type="match status" value="1"/>
</dbReference>
<feature type="domain" description="Zn(2)-C6 fungal-type" evidence="7">
    <location>
        <begin position="11"/>
        <end position="40"/>
    </location>
</feature>
<dbReference type="GO" id="GO:0005634">
    <property type="term" value="C:nucleus"/>
    <property type="evidence" value="ECO:0007669"/>
    <property type="project" value="UniProtKB-SubCell"/>
</dbReference>
<dbReference type="AlphaFoldDB" id="A0A428S9Y6"/>
<name>A0A428S9Y6_9HYPO</name>
<sequence length="680" mass="75666">MLRPKGRNITACYDCHRQKVKCSGEQPCQRCAARQKPCLYPKQDAIVPVPESYLQRIDRSLNELTEAIRNHTLDTGGKSGDASRNQINNPSRQFEGLQAHPVVDSMIGNSTSEAFVLKLRETGSFARRSEDALDPRPSLDHSSPRLLGTFSTRSCEDEIRYLAYVKTSICDSLPTQRKLIPASVPDITFQLPPYSYAMQLMTRAEEEFGDYHTFLRKSFWKRFHATYRGDECEANDRNWLCRLSLVLALAEANTTTRKPIQVTPDDGVVETFPAAGVTALEQETAPILSAGVELFEQGLVLLKVAYEEPTVDDVEALNLASHCSHILNRRMSAYSYAGQSIRIAHCLGLDRPAPASLSGLEREHRKRVWWTAFCVDRAISTELGLRPAYVGVGEDLDYPSSNELTAEEQEEFYDPDLLTAQIKLCEIKCAVVDTVSQLKSKDIAGPYQVLGQCLQRLDRCGRKMPEKVFAGSGSTPERRICASIALRFHQCYILLLRPVLLYQFTFLLRTEAVTTLSDELCTVNNICLHAARSNASIMLENAQAGNLVNYGYWDSAHLFSCLSVLAIAGPMLSKHPNAFQCTGEDIARDAITYRKARNVLVHMARAGNLASKRHLGMLEEVERDGIALSAQPSPVPRTWNDTITTSEAKNMEVDLGFEDWPGLIAMPDSASSGVDPFSLS</sequence>
<dbReference type="STRING" id="1325735.A0A428S9Y6"/>
<evidence type="ECO:0000256" key="2">
    <source>
        <dbReference type="ARBA" id="ARBA00022723"/>
    </source>
</evidence>
<dbReference type="GO" id="GO:0000981">
    <property type="term" value="F:DNA-binding transcription factor activity, RNA polymerase II-specific"/>
    <property type="evidence" value="ECO:0007669"/>
    <property type="project" value="InterPro"/>
</dbReference>
<dbReference type="CDD" id="cd12148">
    <property type="entry name" value="fungal_TF_MHR"/>
    <property type="match status" value="1"/>
</dbReference>
<dbReference type="Gene3D" id="4.10.240.10">
    <property type="entry name" value="Zn(2)-C6 fungal-type DNA-binding domain"/>
    <property type="match status" value="1"/>
</dbReference>
<dbReference type="PANTHER" id="PTHR47540:SF6">
    <property type="entry name" value="ZN(II)2CYS6 TRANSCRIPTION FACTOR (EUROFUNG)"/>
    <property type="match status" value="1"/>
</dbReference>
<proteinExistence type="predicted"/>
<comment type="subcellular location">
    <subcellularLocation>
        <location evidence="1">Nucleus</location>
    </subcellularLocation>
</comment>
<comment type="caution">
    <text evidence="8">The sequence shown here is derived from an EMBL/GenBank/DDBJ whole genome shotgun (WGS) entry which is preliminary data.</text>
</comment>
<keyword evidence="3" id="KW-0805">Transcription regulation</keyword>
<dbReference type="SMART" id="SM00906">
    <property type="entry name" value="Fungal_trans"/>
    <property type="match status" value="1"/>
</dbReference>
<dbReference type="Proteomes" id="UP000287144">
    <property type="component" value="Unassembled WGS sequence"/>
</dbReference>
<evidence type="ECO:0000313" key="9">
    <source>
        <dbReference type="Proteomes" id="UP000287144"/>
    </source>
</evidence>
<evidence type="ECO:0000256" key="1">
    <source>
        <dbReference type="ARBA" id="ARBA00004123"/>
    </source>
</evidence>
<organism evidence="8 9">
    <name type="scientific">Fusarium oligoseptatum</name>
    <dbReference type="NCBI Taxonomy" id="2604345"/>
    <lineage>
        <taxon>Eukaryota</taxon>
        <taxon>Fungi</taxon>
        <taxon>Dikarya</taxon>
        <taxon>Ascomycota</taxon>
        <taxon>Pezizomycotina</taxon>
        <taxon>Sordariomycetes</taxon>
        <taxon>Hypocreomycetidae</taxon>
        <taxon>Hypocreales</taxon>
        <taxon>Nectriaceae</taxon>
        <taxon>Fusarium</taxon>
        <taxon>Fusarium solani species complex</taxon>
    </lineage>
</organism>
<gene>
    <name evidence="8" type="ORF">CEP52_015776</name>
</gene>
<evidence type="ECO:0000256" key="5">
    <source>
        <dbReference type="ARBA" id="ARBA00023163"/>
    </source>
</evidence>
<dbReference type="GO" id="GO:0043565">
    <property type="term" value="F:sequence-specific DNA binding"/>
    <property type="evidence" value="ECO:0007669"/>
    <property type="project" value="TreeGrafter"/>
</dbReference>
<dbReference type="SMART" id="SM00066">
    <property type="entry name" value="GAL4"/>
    <property type="match status" value="1"/>
</dbReference>
<dbReference type="GO" id="GO:0006351">
    <property type="term" value="P:DNA-templated transcription"/>
    <property type="evidence" value="ECO:0007669"/>
    <property type="project" value="InterPro"/>
</dbReference>
<evidence type="ECO:0000259" key="7">
    <source>
        <dbReference type="PROSITE" id="PS50048"/>
    </source>
</evidence>
<dbReference type="PANTHER" id="PTHR47540">
    <property type="entry name" value="THIAMINE REPRESSIBLE GENES REGULATORY PROTEIN THI5"/>
    <property type="match status" value="1"/>
</dbReference>
<dbReference type="InterPro" id="IPR051711">
    <property type="entry name" value="Stress_Response_Reg"/>
</dbReference>
<dbReference type="SUPFAM" id="SSF57701">
    <property type="entry name" value="Zn2/Cys6 DNA-binding domain"/>
    <property type="match status" value="1"/>
</dbReference>
<dbReference type="InterPro" id="IPR001138">
    <property type="entry name" value="Zn2Cys6_DnaBD"/>
</dbReference>
<keyword evidence="2" id="KW-0479">Metal-binding</keyword>
<dbReference type="PROSITE" id="PS00463">
    <property type="entry name" value="ZN2_CY6_FUNGAL_1"/>
    <property type="match status" value="1"/>
</dbReference>
<dbReference type="Pfam" id="PF04082">
    <property type="entry name" value="Fungal_trans"/>
    <property type="match status" value="1"/>
</dbReference>
<evidence type="ECO:0000256" key="3">
    <source>
        <dbReference type="ARBA" id="ARBA00023015"/>
    </source>
</evidence>
<keyword evidence="9" id="KW-1185">Reference proteome</keyword>
<keyword evidence="6" id="KW-0539">Nucleus</keyword>
<evidence type="ECO:0000256" key="6">
    <source>
        <dbReference type="ARBA" id="ARBA00023242"/>
    </source>
</evidence>
<dbReference type="InterPro" id="IPR036864">
    <property type="entry name" value="Zn2-C6_fun-type_DNA-bd_sf"/>
</dbReference>
<dbReference type="PROSITE" id="PS50048">
    <property type="entry name" value="ZN2_CY6_FUNGAL_2"/>
    <property type="match status" value="1"/>
</dbReference>
<accession>A0A428S9Y6</accession>
<dbReference type="GO" id="GO:0045944">
    <property type="term" value="P:positive regulation of transcription by RNA polymerase II"/>
    <property type="evidence" value="ECO:0007669"/>
    <property type="project" value="TreeGrafter"/>
</dbReference>
<dbReference type="EMBL" id="NKCK01000295">
    <property type="protein sequence ID" value="RSL86585.1"/>
    <property type="molecule type" value="Genomic_DNA"/>
</dbReference>
<dbReference type="InterPro" id="IPR007219">
    <property type="entry name" value="XnlR_reg_dom"/>
</dbReference>
<protein>
    <recommendedName>
        <fullName evidence="7">Zn(2)-C6 fungal-type domain-containing protein</fullName>
    </recommendedName>
</protein>
<dbReference type="CDD" id="cd00067">
    <property type="entry name" value="GAL4"/>
    <property type="match status" value="1"/>
</dbReference>
<evidence type="ECO:0000256" key="4">
    <source>
        <dbReference type="ARBA" id="ARBA00023125"/>
    </source>
</evidence>
<dbReference type="GO" id="GO:0008270">
    <property type="term" value="F:zinc ion binding"/>
    <property type="evidence" value="ECO:0007669"/>
    <property type="project" value="InterPro"/>
</dbReference>
<evidence type="ECO:0000313" key="8">
    <source>
        <dbReference type="EMBL" id="RSL86585.1"/>
    </source>
</evidence>
<reference evidence="8 9" key="1">
    <citation type="submission" date="2017-06" db="EMBL/GenBank/DDBJ databases">
        <title>Comparative genomic analysis of Ambrosia Fusariam Clade fungi.</title>
        <authorList>
            <person name="Stajich J.E."/>
            <person name="Carrillo J."/>
            <person name="Kijimoto T."/>
            <person name="Eskalen A."/>
            <person name="O'Donnell K."/>
            <person name="Kasson M."/>
        </authorList>
    </citation>
    <scope>NUCLEOTIDE SEQUENCE [LARGE SCALE GENOMIC DNA]</scope>
    <source>
        <strain evidence="8 9">NRRL62579</strain>
    </source>
</reference>
<keyword evidence="5" id="KW-0804">Transcription</keyword>